<dbReference type="Gene3D" id="3.30.160.20">
    <property type="match status" value="1"/>
</dbReference>
<evidence type="ECO:0000313" key="4">
    <source>
        <dbReference type="EMBL" id="PIU16021.1"/>
    </source>
</evidence>
<dbReference type="InterPro" id="IPR045853">
    <property type="entry name" value="Pep_chain_release_fac_I_sf"/>
</dbReference>
<dbReference type="Proteomes" id="UP000229784">
    <property type="component" value="Unassembled WGS sequence"/>
</dbReference>
<dbReference type="InterPro" id="IPR000352">
    <property type="entry name" value="Pep_chain_release_fac_I"/>
</dbReference>
<dbReference type="InterPro" id="IPR005139">
    <property type="entry name" value="PCRF"/>
</dbReference>
<dbReference type="GO" id="GO:0005737">
    <property type="term" value="C:cytoplasm"/>
    <property type="evidence" value="ECO:0007669"/>
    <property type="project" value="UniProtKB-ARBA"/>
</dbReference>
<comment type="similarity">
    <text evidence="1">Belongs to the prokaryotic/mitochondrial release factor family.</text>
</comment>
<gene>
    <name evidence="4" type="ORF">COT20_00945</name>
</gene>
<dbReference type="PANTHER" id="PTHR43116">
    <property type="entry name" value="PEPTIDE CHAIN RELEASE FACTOR 2"/>
    <property type="match status" value="1"/>
</dbReference>
<dbReference type="Pfam" id="PF03462">
    <property type="entry name" value="PCRF"/>
    <property type="match status" value="1"/>
</dbReference>
<dbReference type="GO" id="GO:0003747">
    <property type="term" value="F:translation release factor activity"/>
    <property type="evidence" value="ECO:0007669"/>
    <property type="project" value="InterPro"/>
</dbReference>
<reference evidence="5" key="1">
    <citation type="submission" date="2017-09" db="EMBL/GenBank/DDBJ databases">
        <title>Depth-based differentiation of microbial function through sediment-hosted aquifers and enrichment of novel symbionts in the deep terrestrial subsurface.</title>
        <authorList>
            <person name="Probst A.J."/>
            <person name="Ladd B."/>
            <person name="Jarett J.K."/>
            <person name="Geller-Mcgrath D.E."/>
            <person name="Sieber C.M.K."/>
            <person name="Emerson J.B."/>
            <person name="Anantharaman K."/>
            <person name="Thomas B.C."/>
            <person name="Malmstrom R."/>
            <person name="Stieglmeier M."/>
            <person name="Klingl A."/>
            <person name="Woyke T."/>
            <person name="Ryan C.M."/>
            <person name="Banfield J.F."/>
        </authorList>
    </citation>
    <scope>NUCLEOTIDE SEQUENCE [LARGE SCALE GENOMIC DNA]</scope>
</reference>
<evidence type="ECO:0000256" key="2">
    <source>
        <dbReference type="ARBA" id="ARBA00022481"/>
    </source>
</evidence>
<dbReference type="AlphaFoldDB" id="A0A2M6XUW2"/>
<protein>
    <submittedName>
        <fullName evidence="4">Peptide chain release factor 2</fullName>
    </submittedName>
</protein>
<feature type="domain" description="Prokaryotic-type class I peptide chain release factors" evidence="3">
    <location>
        <begin position="238"/>
        <end position="254"/>
    </location>
</feature>
<sequence length="368" mass="41654">MVFLKSSNFWSNIFDIGAKREKLKILAKDFENPVIWQNKSAALKQQQEIIQIKETLALFDELKKSTDDLKELAGYLASEEEEKDFFQELALLKAVFRRQIQKLFLTGKYDSCSAIIVIQAGAGGRDAEDWAAMLLRMYQKYCEEKKWLCKILSQGLTEGGGPEGRIGIKEAALSIKGDFVYGLLKKETGVHRLVRISPFSAKKLRQTSFAQVEVAPQLSDKTSPLNLRQDDLKIETFRAAGHGGQNVNKRETAVRLTHLPTGLIASSQIERTQIMNKKIAMNFLLVKLAALQEAQKQQEMQDEKSKMRQKIGSGKKRTADFGQQIRSYILHPYKLVKDHRTQVSVSDTEAVLNGDLEQFIEAEIKCLV</sequence>
<dbReference type="PROSITE" id="PS00745">
    <property type="entry name" value="RF_PROK_I"/>
    <property type="match status" value="1"/>
</dbReference>
<accession>A0A2M6XUW2</accession>
<evidence type="ECO:0000259" key="3">
    <source>
        <dbReference type="PROSITE" id="PS00745"/>
    </source>
</evidence>
<keyword evidence="2" id="KW-0488">Methylation</keyword>
<dbReference type="Gene3D" id="1.20.58.410">
    <property type="entry name" value="Release factor"/>
    <property type="match status" value="1"/>
</dbReference>
<dbReference type="SMART" id="SM00937">
    <property type="entry name" value="PCRF"/>
    <property type="match status" value="1"/>
</dbReference>
<proteinExistence type="inferred from homology"/>
<evidence type="ECO:0000313" key="5">
    <source>
        <dbReference type="Proteomes" id="UP000229784"/>
    </source>
</evidence>
<dbReference type="EMBL" id="PEXQ01000023">
    <property type="protein sequence ID" value="PIU16021.1"/>
    <property type="molecule type" value="Genomic_DNA"/>
</dbReference>
<dbReference type="SUPFAM" id="SSF75620">
    <property type="entry name" value="Release factor"/>
    <property type="match status" value="1"/>
</dbReference>
<comment type="caution">
    <text evidence="4">The sequence shown here is derived from an EMBL/GenBank/DDBJ whole genome shotgun (WGS) entry which is preliminary data.</text>
</comment>
<dbReference type="Gene3D" id="3.30.70.1660">
    <property type="match status" value="1"/>
</dbReference>
<dbReference type="PANTHER" id="PTHR43116:SF3">
    <property type="entry name" value="CLASS I PEPTIDE CHAIN RELEASE FACTOR"/>
    <property type="match status" value="1"/>
</dbReference>
<dbReference type="Pfam" id="PF00472">
    <property type="entry name" value="RF-1"/>
    <property type="match status" value="1"/>
</dbReference>
<name>A0A2M6XUW2_9BACT</name>
<evidence type="ECO:0000256" key="1">
    <source>
        <dbReference type="ARBA" id="ARBA00010835"/>
    </source>
</evidence>
<organism evidence="4 5">
    <name type="scientific">bacterium (Candidatus Gribaldobacteria) CG08_land_8_20_14_0_20_39_15</name>
    <dbReference type="NCBI Taxonomy" id="2014273"/>
    <lineage>
        <taxon>Bacteria</taxon>
        <taxon>Candidatus Gribaldobacteria</taxon>
    </lineage>
</organism>